<dbReference type="AlphaFoldDB" id="E1REW7"/>
<protein>
    <submittedName>
        <fullName evidence="1">Uncharacterized protein</fullName>
    </submittedName>
</protein>
<evidence type="ECO:0000313" key="1">
    <source>
        <dbReference type="EMBL" id="ADN36138.1"/>
    </source>
</evidence>
<dbReference type="RefSeq" id="WP_013329315.1">
    <property type="nucleotide sequence ID" value="NC_014507.1"/>
</dbReference>
<dbReference type="GeneID" id="9743847"/>
<dbReference type="HOGENOM" id="CLU_2875107_0_0_2"/>
<proteinExistence type="predicted"/>
<dbReference type="Proteomes" id="UP000006565">
    <property type="component" value="Chromosome"/>
</dbReference>
<dbReference type="EMBL" id="CP002117">
    <property type="protein sequence ID" value="ADN36138.1"/>
    <property type="molecule type" value="Genomic_DNA"/>
</dbReference>
<organism evidence="1 2">
    <name type="scientific">Methanolacinia petrolearia (strain DSM 11571 / OCM 486 / SEBR 4847)</name>
    <name type="common">Methanoplanus petrolearius</name>
    <dbReference type="NCBI Taxonomy" id="679926"/>
    <lineage>
        <taxon>Archaea</taxon>
        <taxon>Methanobacteriati</taxon>
        <taxon>Methanobacteriota</taxon>
        <taxon>Stenosarchaea group</taxon>
        <taxon>Methanomicrobia</taxon>
        <taxon>Methanomicrobiales</taxon>
        <taxon>Methanomicrobiaceae</taxon>
        <taxon>Methanolacinia</taxon>
    </lineage>
</organism>
<dbReference type="OrthoDB" id="377268at2157"/>
<sequence length="63" mass="7543">MKQRVVLVNKKNNRASTRKKHMWRDYEKKDINPSILRYDYPSFRAKVKGKAGKRLLIKIKGKI</sequence>
<reference evidence="1 2" key="1">
    <citation type="journal article" date="2010" name="Stand. Genomic Sci.">
        <title>Complete genome sequence of Methanoplanus petrolearius type strain (SEBR 4847).</title>
        <authorList>
            <person name="Brambilla E."/>
            <person name="Djao O.D."/>
            <person name="Daligault H."/>
            <person name="Lapidus A."/>
            <person name="Lucas S."/>
            <person name="Hammon N."/>
            <person name="Nolan M."/>
            <person name="Tice H."/>
            <person name="Cheng J.F."/>
            <person name="Han C."/>
            <person name="Tapia R."/>
            <person name="Goodwin L."/>
            <person name="Pitluck S."/>
            <person name="Liolios K."/>
            <person name="Ivanova N."/>
            <person name="Mavromatis K."/>
            <person name="Mikhailova N."/>
            <person name="Pati A."/>
            <person name="Chen A."/>
            <person name="Palaniappan K."/>
            <person name="Land M."/>
            <person name="Hauser L."/>
            <person name="Chang Y.J."/>
            <person name="Jeffries C.D."/>
            <person name="Rohde M."/>
            <person name="Spring S."/>
            <person name="Sikorski J."/>
            <person name="Goker M."/>
            <person name="Woyke T."/>
            <person name="Bristow J."/>
            <person name="Eisen J.A."/>
            <person name="Markowitz V."/>
            <person name="Hugenholtz P."/>
            <person name="Kyrpides N.C."/>
            <person name="Klenk H.P."/>
        </authorList>
    </citation>
    <scope>NUCLEOTIDE SEQUENCE [LARGE SCALE GENOMIC DNA]</scope>
    <source>
        <strain evidence="2">DSM 11571 / OCM 486 / SEBR 4847</strain>
    </source>
</reference>
<dbReference type="STRING" id="679926.Mpet_1378"/>
<name>E1REW7_METP4</name>
<evidence type="ECO:0000313" key="2">
    <source>
        <dbReference type="Proteomes" id="UP000006565"/>
    </source>
</evidence>
<keyword evidence="2" id="KW-1185">Reference proteome</keyword>
<gene>
    <name evidence="1" type="ordered locus">Mpet_1378</name>
</gene>
<accession>E1REW7</accession>
<dbReference type="KEGG" id="mpi:Mpet_1378"/>